<accession>A0A0B5ATW9</accession>
<dbReference type="AlphaFoldDB" id="A0A0B5ATW9"/>
<proteinExistence type="predicted"/>
<keyword evidence="1" id="KW-0614">Plasmid</keyword>
<sequence>MIGEAIRHLRNHYVEIEQLPDIRSINNGLCVTFAEEIEYMVEGAEHTSNDFFVVEMDEGWNGDGSDKWDEKLLLEANSLPPAPYTMETANQIQGYHRWIQFNGKHYDAECPDGVVNFFELSFFKRWLEAIHEEDKKTQRH</sequence>
<keyword evidence="2" id="KW-1185">Reference proteome</keyword>
<dbReference type="OrthoDB" id="2453485at2"/>
<reference evidence="1 2" key="1">
    <citation type="submission" date="2014-08" db="EMBL/GenBank/DDBJ databases">
        <title>Complete genome of a marine bacteria Jeotgalibacillus malaysiensis.</title>
        <authorList>
            <person name="Yaakop A.S."/>
            <person name="Chan K.-G."/>
            <person name="Goh K.M."/>
        </authorList>
    </citation>
    <scope>NUCLEOTIDE SEQUENCE [LARGE SCALE GENOMIC DNA]</scope>
    <source>
        <strain evidence="1 2">D5</strain>
        <plasmid evidence="2">Plasmid</plasmid>
    </source>
</reference>
<organism evidence="1 2">
    <name type="scientific">Jeotgalibacillus malaysiensis</name>
    <dbReference type="NCBI Taxonomy" id="1508404"/>
    <lineage>
        <taxon>Bacteria</taxon>
        <taxon>Bacillati</taxon>
        <taxon>Bacillota</taxon>
        <taxon>Bacilli</taxon>
        <taxon>Bacillales</taxon>
        <taxon>Caryophanaceae</taxon>
        <taxon>Jeotgalibacillus</taxon>
    </lineage>
</organism>
<evidence type="ECO:0000313" key="1">
    <source>
        <dbReference type="EMBL" id="AJD93665.1"/>
    </source>
</evidence>
<dbReference type="KEGG" id="jeo:JMA_43480"/>
<dbReference type="HOGENOM" id="CLU_1832463_0_0_9"/>
<evidence type="ECO:0000313" key="2">
    <source>
        <dbReference type="Proteomes" id="UP000031449"/>
    </source>
</evidence>
<protein>
    <submittedName>
        <fullName evidence="1">Uncharacterized protein</fullName>
    </submittedName>
</protein>
<dbReference type="EMBL" id="CP009417">
    <property type="protein sequence ID" value="AJD93665.1"/>
    <property type="molecule type" value="Genomic_DNA"/>
</dbReference>
<dbReference type="Proteomes" id="UP000031449">
    <property type="component" value="Plasmid unnamed"/>
</dbReference>
<gene>
    <name evidence="1" type="ORF">JMA_43480</name>
</gene>
<dbReference type="BioCyc" id="JESP1508404:G14D9-13671-MONOMER"/>
<geneLocation type="plasmid" evidence="2"/>
<name>A0A0B5ATW9_9BACL</name>